<feature type="compositionally biased region" description="Polar residues" evidence="1">
    <location>
        <begin position="285"/>
        <end position="297"/>
    </location>
</feature>
<feature type="compositionally biased region" description="Basic and acidic residues" evidence="1">
    <location>
        <begin position="106"/>
        <end position="115"/>
    </location>
</feature>
<dbReference type="AlphaFoldDB" id="A0A6S7H9X8"/>
<protein>
    <submittedName>
        <fullName evidence="2">Uncharacterized protein</fullName>
    </submittedName>
</protein>
<proteinExistence type="predicted"/>
<evidence type="ECO:0000313" key="3">
    <source>
        <dbReference type="Proteomes" id="UP001152795"/>
    </source>
</evidence>
<comment type="caution">
    <text evidence="2">The sequence shown here is derived from an EMBL/GenBank/DDBJ whole genome shotgun (WGS) entry which is preliminary data.</text>
</comment>
<sequence length="571" mass="65704">MWCRTLEIYTFPRSRLDYVKSRVSKIHELVEEVTSPPYPRVAPTYSVLDDNETMKMSLLLFVPVERSDELQIILEQMEMVVEELSVPDVCFVEQRVKYDEAERPELVAEETKKVASESQSPSENDETDVGKEVEIQEEKSDEKDDEVRSLDIDEGKWAKVKRECPLCGEKKSNMVSHLERFHKKPHKDALNLSQSIRRTKEKTKLDQVVCPIESCEKPVRRLDKHLKTVHKLVPGSPSFIRYNALGHKLRKLAGETAKEETESRKEHPKMMGISRKSRAKRQLRLSHNASDHSSSGDSLPDHSLPQASHSVPDDHEIDEPPPTSSGLLEDPTAPKEIERNAIARTIEIQPLLSRFVDHLLTVVGGCRGEKPSKEAQWRVGRLLYEVDETLTNVSLLWNDDAMVQIRRTFIEGNRLPKNPRKVGTLRAYLTALQTFYNFLLTRTSSLANEFGFHETDFKLVKEFQGRVSNWMKSFTEEIANRKTEVHREDFSLLLTSTQIWNLFNSPEHEKYENRFEELDDPGTEFVELRDYLMTMLLVQSAQRPGAVCNLTIDEFNAGEWDDSTGVKQLSL</sequence>
<gene>
    <name evidence="2" type="ORF">PACLA_8A057713</name>
</gene>
<feature type="compositionally biased region" description="Basic and acidic residues" evidence="1">
    <location>
        <begin position="128"/>
        <end position="148"/>
    </location>
</feature>
<feature type="region of interest" description="Disordered" evidence="1">
    <location>
        <begin position="255"/>
        <end position="333"/>
    </location>
</feature>
<keyword evidence="3" id="KW-1185">Reference proteome</keyword>
<feature type="region of interest" description="Disordered" evidence="1">
    <location>
        <begin position="106"/>
        <end position="148"/>
    </location>
</feature>
<organism evidence="2 3">
    <name type="scientific">Paramuricea clavata</name>
    <name type="common">Red gorgonian</name>
    <name type="synonym">Violescent sea-whip</name>
    <dbReference type="NCBI Taxonomy" id="317549"/>
    <lineage>
        <taxon>Eukaryota</taxon>
        <taxon>Metazoa</taxon>
        <taxon>Cnidaria</taxon>
        <taxon>Anthozoa</taxon>
        <taxon>Octocorallia</taxon>
        <taxon>Malacalcyonacea</taxon>
        <taxon>Plexauridae</taxon>
        <taxon>Paramuricea</taxon>
    </lineage>
</organism>
<accession>A0A6S7H9X8</accession>
<dbReference type="Proteomes" id="UP001152795">
    <property type="component" value="Unassembled WGS sequence"/>
</dbReference>
<evidence type="ECO:0000256" key="1">
    <source>
        <dbReference type="SAM" id="MobiDB-lite"/>
    </source>
</evidence>
<evidence type="ECO:0000313" key="2">
    <source>
        <dbReference type="EMBL" id="CAB3999873.1"/>
    </source>
</evidence>
<feature type="compositionally biased region" description="Basic and acidic residues" evidence="1">
    <location>
        <begin position="255"/>
        <end position="269"/>
    </location>
</feature>
<reference evidence="2" key="1">
    <citation type="submission" date="2020-04" db="EMBL/GenBank/DDBJ databases">
        <authorList>
            <person name="Alioto T."/>
            <person name="Alioto T."/>
            <person name="Gomez Garrido J."/>
        </authorList>
    </citation>
    <scope>NUCLEOTIDE SEQUENCE</scope>
    <source>
        <strain evidence="2">A484AB</strain>
    </source>
</reference>
<dbReference type="EMBL" id="CACRXK020003692">
    <property type="protein sequence ID" value="CAB3999873.1"/>
    <property type="molecule type" value="Genomic_DNA"/>
</dbReference>
<feature type="compositionally biased region" description="Basic residues" evidence="1">
    <location>
        <begin position="275"/>
        <end position="284"/>
    </location>
</feature>
<name>A0A6S7H9X8_PARCT</name>